<comment type="caution">
    <text evidence="5">The sequence shown here is derived from an EMBL/GenBank/DDBJ whole genome shotgun (WGS) entry which is preliminary data.</text>
</comment>
<name>A0A7J5E2Y3_NOCSI</name>
<dbReference type="InterPro" id="IPR041664">
    <property type="entry name" value="AAA_16"/>
</dbReference>
<dbReference type="Gene3D" id="1.10.10.10">
    <property type="entry name" value="Winged helix-like DNA-binding domain superfamily/Winged helix DNA-binding domain"/>
    <property type="match status" value="1"/>
</dbReference>
<dbReference type="GO" id="GO:0006355">
    <property type="term" value="P:regulation of DNA-templated transcription"/>
    <property type="evidence" value="ECO:0007669"/>
    <property type="project" value="InterPro"/>
</dbReference>
<feature type="region of interest" description="Disordered" evidence="3">
    <location>
        <begin position="1"/>
        <end position="44"/>
    </location>
</feature>
<sequence length="971" mass="100055">MSKGAAVRRRTVTPSSSQERPEGRIRERPQSSTGPHYAASVASGRSGRLVEREASLAQAGAALARLRAGTGGALCVLGPAGVGKTSLLTSVLAEAGDGGVRVLRATAGELEAHAPYAVVRHLFGRALAALDPTALDGLGGIAHGAARAAVDLVLHRGEPVDDPSVLLNSLYWLLDGLTADGPLVLAVDDAHWADEASLLFCQHVLNRASELPVLLVVAARDILPERRSPALAALVAGSSRLDLAPLSVAGVRSCLAQLGHDEISDELAAACADVSGGNPFLVTALAELLGTTDVRSLVPRTVVDTVVQRLTALGTAEQALARAVAVLESAPLRIAAGLAELTPERAGAAADQLRDAGLLATERRLTFRHALLRSAVTAATGAATRDDLHRRAARALADEPDGLHPAAGHLLEAEGVADPWAVRLLRTAARAALADGAPQAAVDLLRRAVAEPPPAADLPGLLVELGTAELRAGDPASVSTLERAGRGVTDPVLRAQCAIGLAAAYHVGGFYERSVPLLGDALAGLGPEHGDLTLVVEAELVAAALSAPGRVDEARDRLARHGHLAGATPGERLLLIHQASVANATRAPIAEAGDLARRAIGDGATPEQVTNPFAWTLARLHLACAGEYDAVAALCAQGLDLAARTGSVPLHAAASVTRGWAHLWSGRIDDGGTDFAAALRHAEVVPGGQLLRLMASAGLAEALLAQGRLADALAALDAVPDEVAADRNQATGIHLLRARGLVRAASGDHAGALDSLRSCGERLAALDMDSPTWCAWRPAAVESLWALGRVDEARDLAAVELDRAEAKAAAGILGQALRIAGEVAADGDDGIALLERSVAVLDGSEARLQEARSRVALGAALRRAGRRVEGREQLRRGRELAHRLGAVAVADRAATELALAGGRAGRIELTGVAALTSAERRVCALAATGLRNRDIAQRLFVSTKTVEVHLSRAYRKLGVGRDGLATLLDSA</sequence>
<evidence type="ECO:0000313" key="6">
    <source>
        <dbReference type="Proteomes" id="UP000449906"/>
    </source>
</evidence>
<dbReference type="GO" id="GO:0004016">
    <property type="term" value="F:adenylate cyclase activity"/>
    <property type="evidence" value="ECO:0007669"/>
    <property type="project" value="TreeGrafter"/>
</dbReference>
<dbReference type="InterPro" id="IPR036388">
    <property type="entry name" value="WH-like_DNA-bd_sf"/>
</dbReference>
<keyword evidence="1" id="KW-0547">Nucleotide-binding</keyword>
<proteinExistence type="predicted"/>
<dbReference type="Pfam" id="PF13191">
    <property type="entry name" value="AAA_16"/>
    <property type="match status" value="1"/>
</dbReference>
<dbReference type="PANTHER" id="PTHR16305:SF35">
    <property type="entry name" value="TRANSCRIPTIONAL ACTIVATOR DOMAIN"/>
    <property type="match status" value="1"/>
</dbReference>
<dbReference type="InterPro" id="IPR016032">
    <property type="entry name" value="Sig_transdc_resp-reg_C-effctor"/>
</dbReference>
<dbReference type="SUPFAM" id="SSF52540">
    <property type="entry name" value="P-loop containing nucleoside triphosphate hydrolases"/>
    <property type="match status" value="1"/>
</dbReference>
<reference evidence="5 6" key="1">
    <citation type="submission" date="2019-09" db="EMBL/GenBank/DDBJ databases">
        <title>Pimelobacter sp. isolated from Paulinella.</title>
        <authorList>
            <person name="Jeong S.E."/>
        </authorList>
    </citation>
    <scope>NUCLEOTIDE SEQUENCE [LARGE SCALE GENOMIC DNA]</scope>
    <source>
        <strain evidence="5 6">Pch-N</strain>
    </source>
</reference>
<dbReference type="PROSITE" id="PS00622">
    <property type="entry name" value="HTH_LUXR_1"/>
    <property type="match status" value="1"/>
</dbReference>
<dbReference type="SUPFAM" id="SSF46894">
    <property type="entry name" value="C-terminal effector domain of the bipartite response regulators"/>
    <property type="match status" value="1"/>
</dbReference>
<feature type="compositionally biased region" description="Basic and acidic residues" evidence="3">
    <location>
        <begin position="19"/>
        <end position="29"/>
    </location>
</feature>
<evidence type="ECO:0000256" key="2">
    <source>
        <dbReference type="ARBA" id="ARBA00022840"/>
    </source>
</evidence>
<dbReference type="AlphaFoldDB" id="A0A7J5E2Y3"/>
<dbReference type="EMBL" id="WBVM01000001">
    <property type="protein sequence ID" value="KAB2812619.1"/>
    <property type="molecule type" value="Genomic_DNA"/>
</dbReference>
<feature type="domain" description="HTH luxR-type" evidence="4">
    <location>
        <begin position="908"/>
        <end position="971"/>
    </location>
</feature>
<evidence type="ECO:0000256" key="3">
    <source>
        <dbReference type="SAM" id="MobiDB-lite"/>
    </source>
</evidence>
<evidence type="ECO:0000313" key="5">
    <source>
        <dbReference type="EMBL" id="KAB2812619.1"/>
    </source>
</evidence>
<dbReference type="GO" id="GO:0003677">
    <property type="term" value="F:DNA binding"/>
    <property type="evidence" value="ECO:0007669"/>
    <property type="project" value="InterPro"/>
</dbReference>
<dbReference type="InterPro" id="IPR027417">
    <property type="entry name" value="P-loop_NTPase"/>
</dbReference>
<organism evidence="5 6">
    <name type="scientific">Nocardioides simplex</name>
    <name type="common">Arthrobacter simplex</name>
    <dbReference type="NCBI Taxonomy" id="2045"/>
    <lineage>
        <taxon>Bacteria</taxon>
        <taxon>Bacillati</taxon>
        <taxon>Actinomycetota</taxon>
        <taxon>Actinomycetes</taxon>
        <taxon>Propionibacteriales</taxon>
        <taxon>Nocardioidaceae</taxon>
        <taxon>Pimelobacter</taxon>
    </lineage>
</organism>
<dbReference type="PANTHER" id="PTHR16305">
    <property type="entry name" value="TESTICULAR SOLUBLE ADENYLYL CYCLASE"/>
    <property type="match status" value="1"/>
</dbReference>
<dbReference type="Pfam" id="PF00196">
    <property type="entry name" value="GerE"/>
    <property type="match status" value="1"/>
</dbReference>
<dbReference type="PRINTS" id="PR00038">
    <property type="entry name" value="HTHLUXR"/>
</dbReference>
<dbReference type="InterPro" id="IPR000792">
    <property type="entry name" value="Tscrpt_reg_LuxR_C"/>
</dbReference>
<dbReference type="SMART" id="SM00421">
    <property type="entry name" value="HTH_LUXR"/>
    <property type="match status" value="1"/>
</dbReference>
<dbReference type="CDD" id="cd06170">
    <property type="entry name" value="LuxR_C_like"/>
    <property type="match status" value="1"/>
</dbReference>
<dbReference type="PROSITE" id="PS50043">
    <property type="entry name" value="HTH_LUXR_2"/>
    <property type="match status" value="1"/>
</dbReference>
<dbReference type="Proteomes" id="UP000449906">
    <property type="component" value="Unassembled WGS sequence"/>
</dbReference>
<protein>
    <submittedName>
        <fullName evidence="5">AAA family ATPase</fullName>
    </submittedName>
</protein>
<dbReference type="GO" id="GO:0005524">
    <property type="term" value="F:ATP binding"/>
    <property type="evidence" value="ECO:0007669"/>
    <property type="project" value="UniProtKB-KW"/>
</dbReference>
<feature type="compositionally biased region" description="Basic residues" evidence="3">
    <location>
        <begin position="1"/>
        <end position="11"/>
    </location>
</feature>
<dbReference type="InterPro" id="IPR011990">
    <property type="entry name" value="TPR-like_helical_dom_sf"/>
</dbReference>
<gene>
    <name evidence="5" type="ORF">F9L07_12765</name>
</gene>
<evidence type="ECO:0000259" key="4">
    <source>
        <dbReference type="PROSITE" id="PS50043"/>
    </source>
</evidence>
<evidence type="ECO:0000256" key="1">
    <source>
        <dbReference type="ARBA" id="ARBA00022741"/>
    </source>
</evidence>
<dbReference type="SUPFAM" id="SSF48452">
    <property type="entry name" value="TPR-like"/>
    <property type="match status" value="1"/>
</dbReference>
<dbReference type="GO" id="GO:0005737">
    <property type="term" value="C:cytoplasm"/>
    <property type="evidence" value="ECO:0007669"/>
    <property type="project" value="TreeGrafter"/>
</dbReference>
<keyword evidence="2" id="KW-0067">ATP-binding</keyword>
<accession>A0A7J5E2Y3</accession>